<dbReference type="Gene3D" id="3.10.20.90">
    <property type="entry name" value="Phosphatidylinositol 3-kinase Catalytic Subunit, Chain A, domain 1"/>
    <property type="match status" value="1"/>
</dbReference>
<evidence type="ECO:0000313" key="3">
    <source>
        <dbReference type="Proteomes" id="UP000000589"/>
    </source>
</evidence>
<gene>
    <name evidence="1 2" type="primary">Nbr1</name>
</gene>
<dbReference type="MGI" id="MGI:108498">
    <property type="gene designation" value="Nbr1"/>
</dbReference>
<dbReference type="GeneTree" id="ENSGT00390000016335"/>
<proteinExistence type="predicted"/>
<reference evidence="1 3" key="1">
    <citation type="journal article" date="2009" name="PLoS Biol.">
        <title>Lineage-specific biology revealed by a finished genome assembly of the mouse.</title>
        <authorList>
            <consortium name="Mouse Genome Sequencing Consortium"/>
            <person name="Church D.M."/>
            <person name="Goodstadt L."/>
            <person name="Hillier L.W."/>
            <person name="Zody M.C."/>
            <person name="Goldstein S."/>
            <person name="She X."/>
            <person name="Bult C.J."/>
            <person name="Agarwala R."/>
            <person name="Cherry J.L."/>
            <person name="DiCuccio M."/>
            <person name="Hlavina W."/>
            <person name="Kapustin Y."/>
            <person name="Meric P."/>
            <person name="Maglott D."/>
            <person name="Birtle Z."/>
            <person name="Marques A.C."/>
            <person name="Graves T."/>
            <person name="Zhou S."/>
            <person name="Teague B."/>
            <person name="Potamousis K."/>
            <person name="Churas C."/>
            <person name="Place M."/>
            <person name="Herschleb J."/>
            <person name="Runnheim R."/>
            <person name="Forrest D."/>
            <person name="Amos-Landgraf J."/>
            <person name="Schwartz D.C."/>
            <person name="Cheng Z."/>
            <person name="Lindblad-Toh K."/>
            <person name="Eichler E.E."/>
            <person name="Ponting C.P."/>
        </authorList>
    </citation>
    <scope>NUCLEOTIDE SEQUENCE [LARGE SCALE GENOMIC DNA]</scope>
    <source>
        <strain evidence="1 3">C57BL/6J</strain>
    </source>
</reference>
<keyword evidence="3" id="KW-1185">Reference proteome</keyword>
<evidence type="ECO:0000313" key="1">
    <source>
        <dbReference type="Ensembl" id="ENSMUSP00000134500.2"/>
    </source>
</evidence>
<reference evidence="1 3" key="2">
    <citation type="journal article" date="2011" name="PLoS Biol.">
        <title>Modernizing reference genome assemblies.</title>
        <authorList>
            <person name="Church D.M."/>
            <person name="Schneider V.A."/>
            <person name="Graves T."/>
            <person name="Auger K."/>
            <person name="Cunningham F."/>
            <person name="Bouk N."/>
            <person name="Chen H.C."/>
            <person name="Agarwala R."/>
            <person name="McLaren W.M."/>
            <person name="Ritchie G.R."/>
            <person name="Albracht D."/>
            <person name="Kremitzki M."/>
            <person name="Rock S."/>
            <person name="Kotkiewicz H."/>
            <person name="Kremitzki C."/>
            <person name="Wollam A."/>
            <person name="Trani L."/>
            <person name="Fulton L."/>
            <person name="Fulton R."/>
            <person name="Matthews L."/>
            <person name="Whitehead S."/>
            <person name="Chow W."/>
            <person name="Torrance J."/>
            <person name="Dunn M."/>
            <person name="Harden G."/>
            <person name="Threadgold G."/>
            <person name="Wood J."/>
            <person name="Collins J."/>
            <person name="Heath P."/>
            <person name="Griffiths G."/>
            <person name="Pelan S."/>
            <person name="Grafham D."/>
            <person name="Eichler E.E."/>
            <person name="Weinstock G."/>
            <person name="Mardis E.R."/>
            <person name="Wilson R.K."/>
            <person name="Howe K."/>
            <person name="Flicek P."/>
            <person name="Hubbard T."/>
        </authorList>
    </citation>
    <scope>NUCLEOTIDE SEQUENCE [LARGE SCALE GENOMIC DNA]</scope>
    <source>
        <strain evidence="1 3">C57BL/6J</strain>
    </source>
</reference>
<accession>G3UZH6</accession>
<reference evidence="1" key="3">
    <citation type="submission" date="2025-08" db="UniProtKB">
        <authorList>
            <consortium name="Ensembl"/>
        </authorList>
    </citation>
    <scope>IDENTIFICATION</scope>
    <source>
        <strain evidence="1">C57BL/6J</strain>
    </source>
</reference>
<dbReference type="Bgee" id="ENSMUSG00000017119">
    <property type="expression patterns" value="Expressed in ciliary body and 267 other cell types or tissues"/>
</dbReference>
<dbReference type="AlphaFoldDB" id="G3UZH6"/>
<sequence length="41" mass="4672">MEPQVTLNVTFKNETQSFLVSDPENTTWADVEAMQFLSILP</sequence>
<dbReference type="ExpressionAtlas" id="G3UZH6">
    <property type="expression patterns" value="baseline and differential"/>
</dbReference>
<protein>
    <submittedName>
        <fullName evidence="1">NBR1, autophagy cargo receptor</fullName>
    </submittedName>
</protein>
<evidence type="ECO:0000313" key="2">
    <source>
        <dbReference type="MGI" id="MGI:108498"/>
    </source>
</evidence>
<dbReference type="VEuPathDB" id="HostDB:ENSMUSG00000017119"/>
<name>G3UZH6_MOUSE</name>
<dbReference type="SMR" id="G3UZH6"/>
<dbReference type="Antibodypedia" id="8116">
    <property type="antibodies" value="309 antibodies from 33 providers"/>
</dbReference>
<dbReference type="Ensembl" id="ENSMUST00000136185.2">
    <property type="protein sequence ID" value="ENSMUSP00000134500.2"/>
    <property type="gene ID" value="ENSMUSG00000017119.21"/>
</dbReference>
<organism evidence="1 3">
    <name type="scientific">Mus musculus</name>
    <name type="common">Mouse</name>
    <dbReference type="NCBI Taxonomy" id="10090"/>
    <lineage>
        <taxon>Eukaryota</taxon>
        <taxon>Metazoa</taxon>
        <taxon>Chordata</taxon>
        <taxon>Craniata</taxon>
        <taxon>Vertebrata</taxon>
        <taxon>Euteleostomi</taxon>
        <taxon>Mammalia</taxon>
        <taxon>Eutheria</taxon>
        <taxon>Euarchontoglires</taxon>
        <taxon>Glires</taxon>
        <taxon>Rodentia</taxon>
        <taxon>Myomorpha</taxon>
        <taxon>Muroidea</taxon>
        <taxon>Muridae</taxon>
        <taxon>Murinae</taxon>
        <taxon>Mus</taxon>
        <taxon>Mus</taxon>
    </lineage>
</organism>
<dbReference type="AGR" id="MGI:108498"/>
<reference evidence="1" key="4">
    <citation type="submission" date="2025-09" db="UniProtKB">
        <authorList>
            <consortium name="Ensembl"/>
        </authorList>
    </citation>
    <scope>IDENTIFICATION</scope>
    <source>
        <strain evidence="1">C57BL/6J</strain>
    </source>
</reference>
<dbReference type="Proteomes" id="UP000000589">
    <property type="component" value="Chromosome 11"/>
</dbReference>